<dbReference type="PROSITE" id="PS00972">
    <property type="entry name" value="USP_1"/>
    <property type="match status" value="1"/>
</dbReference>
<dbReference type="PANTHER" id="PTHR24006">
    <property type="entry name" value="UBIQUITIN CARBOXYL-TERMINAL HYDROLASE"/>
    <property type="match status" value="1"/>
</dbReference>
<dbReference type="CDD" id="cd02661">
    <property type="entry name" value="Peptidase_C19E"/>
    <property type="match status" value="1"/>
</dbReference>
<feature type="domain" description="USP" evidence="9">
    <location>
        <begin position="126"/>
        <end position="423"/>
    </location>
</feature>
<comment type="catalytic activity">
    <reaction evidence="1 7">
        <text>Thiol-dependent hydrolysis of ester, thioester, amide, peptide and isopeptide bonds formed by the C-terminal Gly of ubiquitin (a 76-residue protein attached to proteins as an intracellular targeting signal).</text>
        <dbReference type="EC" id="3.4.19.12"/>
    </reaction>
</comment>
<keyword evidence="6 7" id="KW-0788">Thiol protease</keyword>
<dbReference type="FunFam" id="3.90.70.10:FF:000119">
    <property type="entry name" value="Ubiquitin specific peptidase 36"/>
    <property type="match status" value="1"/>
</dbReference>
<evidence type="ECO:0000259" key="9">
    <source>
        <dbReference type="PROSITE" id="PS50235"/>
    </source>
</evidence>
<feature type="compositionally biased region" description="Basic and acidic residues" evidence="8">
    <location>
        <begin position="19"/>
        <end position="31"/>
    </location>
</feature>
<proteinExistence type="inferred from homology"/>
<dbReference type="PROSITE" id="PS00973">
    <property type="entry name" value="USP_2"/>
    <property type="match status" value="1"/>
</dbReference>
<feature type="compositionally biased region" description="Polar residues" evidence="8">
    <location>
        <begin position="432"/>
        <end position="456"/>
    </location>
</feature>
<feature type="compositionally biased region" description="Basic and acidic residues" evidence="8">
    <location>
        <begin position="70"/>
        <end position="85"/>
    </location>
</feature>
<dbReference type="AlphaFoldDB" id="A0AA38NWY5"/>
<organism evidence="10 11">
    <name type="scientific">Lentinula raphanica</name>
    <dbReference type="NCBI Taxonomy" id="153919"/>
    <lineage>
        <taxon>Eukaryota</taxon>
        <taxon>Fungi</taxon>
        <taxon>Dikarya</taxon>
        <taxon>Basidiomycota</taxon>
        <taxon>Agaricomycotina</taxon>
        <taxon>Agaricomycetes</taxon>
        <taxon>Agaricomycetidae</taxon>
        <taxon>Agaricales</taxon>
        <taxon>Marasmiineae</taxon>
        <taxon>Omphalotaceae</taxon>
        <taxon>Lentinula</taxon>
    </lineage>
</organism>
<dbReference type="GO" id="GO:0005634">
    <property type="term" value="C:nucleus"/>
    <property type="evidence" value="ECO:0007669"/>
    <property type="project" value="TreeGrafter"/>
</dbReference>
<feature type="region of interest" description="Disordered" evidence="8">
    <location>
        <begin position="59"/>
        <end position="112"/>
    </location>
</feature>
<reference evidence="10" key="1">
    <citation type="submission" date="2022-08" db="EMBL/GenBank/DDBJ databases">
        <authorList>
            <consortium name="DOE Joint Genome Institute"/>
            <person name="Min B."/>
            <person name="Riley R."/>
            <person name="Sierra-Patev S."/>
            <person name="Naranjo-Ortiz M."/>
            <person name="Looney B."/>
            <person name="Konkel Z."/>
            <person name="Slot J.C."/>
            <person name="Sakamoto Y."/>
            <person name="Steenwyk J.L."/>
            <person name="Rokas A."/>
            <person name="Carro J."/>
            <person name="Camarero S."/>
            <person name="Ferreira P."/>
            <person name="Molpeceres G."/>
            <person name="Ruiz-Duenas F.J."/>
            <person name="Serrano A."/>
            <person name="Henrissat B."/>
            <person name="Drula E."/>
            <person name="Hughes K.W."/>
            <person name="Mata J.L."/>
            <person name="Ishikawa N.K."/>
            <person name="Vargas-Isla R."/>
            <person name="Ushijima S."/>
            <person name="Smith C.A."/>
            <person name="Ahrendt S."/>
            <person name="Andreopoulos W."/>
            <person name="He G."/>
            <person name="Labutti K."/>
            <person name="Lipzen A."/>
            <person name="Ng V."/>
            <person name="Sandor L."/>
            <person name="Barry K."/>
            <person name="Martinez A.T."/>
            <person name="Xiao Y."/>
            <person name="Gibbons J.G."/>
            <person name="Terashima K."/>
            <person name="Hibbett D.S."/>
            <person name="Grigoriev I.V."/>
        </authorList>
    </citation>
    <scope>NUCLEOTIDE SEQUENCE</scope>
    <source>
        <strain evidence="10">TFB9207</strain>
    </source>
</reference>
<feature type="region of interest" description="Disordered" evidence="8">
    <location>
        <begin position="1"/>
        <end position="31"/>
    </location>
</feature>
<dbReference type="GO" id="GO:0005829">
    <property type="term" value="C:cytosol"/>
    <property type="evidence" value="ECO:0007669"/>
    <property type="project" value="TreeGrafter"/>
</dbReference>
<evidence type="ECO:0000256" key="5">
    <source>
        <dbReference type="ARBA" id="ARBA00022801"/>
    </source>
</evidence>
<dbReference type="PANTHER" id="PTHR24006:SF758">
    <property type="entry name" value="UBIQUITIN CARBOXYL-TERMINAL HYDROLASE 36"/>
    <property type="match status" value="1"/>
</dbReference>
<dbReference type="GO" id="GO:0016579">
    <property type="term" value="P:protein deubiquitination"/>
    <property type="evidence" value="ECO:0007669"/>
    <property type="project" value="InterPro"/>
</dbReference>
<keyword evidence="5 7" id="KW-0378">Hydrolase</keyword>
<dbReference type="PROSITE" id="PS50235">
    <property type="entry name" value="USP_3"/>
    <property type="match status" value="1"/>
</dbReference>
<dbReference type="GO" id="GO:0006508">
    <property type="term" value="P:proteolysis"/>
    <property type="evidence" value="ECO:0007669"/>
    <property type="project" value="UniProtKB-KW"/>
</dbReference>
<evidence type="ECO:0000256" key="1">
    <source>
        <dbReference type="ARBA" id="ARBA00000707"/>
    </source>
</evidence>
<dbReference type="EC" id="3.4.19.12" evidence="7"/>
<evidence type="ECO:0000313" key="11">
    <source>
        <dbReference type="Proteomes" id="UP001163846"/>
    </source>
</evidence>
<dbReference type="Pfam" id="PF00443">
    <property type="entry name" value="UCH"/>
    <property type="match status" value="1"/>
</dbReference>
<dbReference type="EMBL" id="MU807056">
    <property type="protein sequence ID" value="KAJ3832160.1"/>
    <property type="molecule type" value="Genomic_DNA"/>
</dbReference>
<evidence type="ECO:0000256" key="3">
    <source>
        <dbReference type="ARBA" id="ARBA00022670"/>
    </source>
</evidence>
<dbReference type="GO" id="GO:0004843">
    <property type="term" value="F:cysteine-type deubiquitinase activity"/>
    <property type="evidence" value="ECO:0007669"/>
    <property type="project" value="UniProtKB-UniRule"/>
</dbReference>
<feature type="compositionally biased region" description="Basic and acidic residues" evidence="8">
    <location>
        <begin position="558"/>
        <end position="572"/>
    </location>
</feature>
<comment type="similarity">
    <text evidence="2 7">Belongs to the peptidase C19 family.</text>
</comment>
<keyword evidence="4 7" id="KW-0833">Ubl conjugation pathway</keyword>
<dbReference type="InterPro" id="IPR028889">
    <property type="entry name" value="USP"/>
</dbReference>
<gene>
    <name evidence="10" type="ORF">F5878DRAFT_666819</name>
</gene>
<protein>
    <recommendedName>
        <fullName evidence="7">Ubiquitin carboxyl-terminal hydrolase</fullName>
        <ecNumber evidence="7">3.4.19.12</ecNumber>
    </recommendedName>
</protein>
<name>A0AA38NWY5_9AGAR</name>
<feature type="region of interest" description="Disordered" evidence="8">
    <location>
        <begin position="430"/>
        <end position="661"/>
    </location>
</feature>
<dbReference type="InterPro" id="IPR038765">
    <property type="entry name" value="Papain-like_cys_pep_sf"/>
</dbReference>
<dbReference type="Gene3D" id="3.90.70.10">
    <property type="entry name" value="Cysteine proteinases"/>
    <property type="match status" value="1"/>
</dbReference>
<evidence type="ECO:0000256" key="4">
    <source>
        <dbReference type="ARBA" id="ARBA00022786"/>
    </source>
</evidence>
<dbReference type="Proteomes" id="UP001163846">
    <property type="component" value="Unassembled WGS sequence"/>
</dbReference>
<evidence type="ECO:0000256" key="8">
    <source>
        <dbReference type="SAM" id="MobiDB-lite"/>
    </source>
</evidence>
<feature type="compositionally biased region" description="Acidic residues" evidence="8">
    <location>
        <begin position="545"/>
        <end position="557"/>
    </location>
</feature>
<evidence type="ECO:0000256" key="7">
    <source>
        <dbReference type="RuleBase" id="RU366025"/>
    </source>
</evidence>
<evidence type="ECO:0000256" key="2">
    <source>
        <dbReference type="ARBA" id="ARBA00009085"/>
    </source>
</evidence>
<evidence type="ECO:0000313" key="10">
    <source>
        <dbReference type="EMBL" id="KAJ3832160.1"/>
    </source>
</evidence>
<dbReference type="InterPro" id="IPR050164">
    <property type="entry name" value="Peptidase_C19"/>
</dbReference>
<dbReference type="InterPro" id="IPR001394">
    <property type="entry name" value="Peptidase_C19_UCH"/>
</dbReference>
<sequence length="661" mass="72550">MLASPLYLSAQPNPFPSSEDSRQFRPAKDIEAFNNLLPPPIEFVEGSSSDALAVAEGKYEPINVTPNRHTRPEKTEFPVRSDSKSDSSSIATTPAAQRKLKPDPKQRPLYTGDIDLSWPQSVHIGSGLYNTGNTCFLNSSIQCLVHTPPLLNILSKHKPNECLSKGFCMSCALRSVAIQSHRSKSAFSPNQITGKLQVIAKHMRHGRQEDSHEFLRYAIDALQKSCLAGQPPKIDHQLAETTWVHKLFGGKLRSRVSCQSCGHNSDTFDSILDLSLDIHHSQHVKDALRKFVAPDYLKGADKYKCEKCKKHVNATKHFTIHEAPPVLTIHLKRFSPLGSKIGHMVSYDEQLSLKPYMSDGQYGPVYSLYGVICHAGGGPHSGHYYAYVKSRDNRWYEMNDESVTTASAPTRIKNSYILFYIRNKGENLESAVKSNPKSNPPSTNGSALSFTPTQVKKPTIVAQMQKKRPRETENQEGSEDQGVKVDRPFIGPLLPTQEDSEQSSGSPSQAKRPKLDSGDPQASAIKRKIDSAKAAASTASLQELADYESDEDKDDEDIGKKESSEDKPEESSSKVTNAGESSPLNQPPTPATATPKNAISPVPPSSFYATPVSKQRPSLGGSGNGPTPANRRTPFLEKKNGFNPYGGFGKKKKFGSKPRGI</sequence>
<keyword evidence="11" id="KW-1185">Reference proteome</keyword>
<accession>A0AA38NWY5</accession>
<comment type="caution">
    <text evidence="10">The sequence shown here is derived from an EMBL/GenBank/DDBJ whole genome shotgun (WGS) entry which is preliminary data.</text>
</comment>
<dbReference type="InterPro" id="IPR018200">
    <property type="entry name" value="USP_CS"/>
</dbReference>
<feature type="compositionally biased region" description="Basic residues" evidence="8">
    <location>
        <begin position="649"/>
        <end position="661"/>
    </location>
</feature>
<evidence type="ECO:0000256" key="6">
    <source>
        <dbReference type="ARBA" id="ARBA00022807"/>
    </source>
</evidence>
<dbReference type="SUPFAM" id="SSF54001">
    <property type="entry name" value="Cysteine proteinases"/>
    <property type="match status" value="1"/>
</dbReference>
<feature type="compositionally biased region" description="Polar residues" evidence="8">
    <location>
        <begin position="575"/>
        <end position="584"/>
    </location>
</feature>
<keyword evidence="3 7" id="KW-0645">Protease</keyword>